<accession>A0ABW4JYY5</accession>
<sequence length="139" mass="15249">MAPKGPWGLSLGAYEDMLEGQAFSAAQKFQSLTTDTMRQCFERQAEFAMTRWKEDLELVAAITECRDPKDAASTMQDFYARMVDAYRDHFSAQSDLLQTCFTEGLSAAEELRETATDITRAAAETASSAANDAGKPKAA</sequence>
<feature type="domain" description="Phasin" evidence="2">
    <location>
        <begin position="21"/>
        <end position="106"/>
    </location>
</feature>
<keyword evidence="4" id="KW-1185">Reference proteome</keyword>
<comment type="caution">
    <text evidence="3">The sequence shown here is derived from an EMBL/GenBank/DDBJ whole genome shotgun (WGS) entry which is preliminary data.</text>
</comment>
<name>A0ABW4JYY5_9HYPH</name>
<dbReference type="Proteomes" id="UP001597327">
    <property type="component" value="Unassembled WGS sequence"/>
</dbReference>
<proteinExistence type="predicted"/>
<dbReference type="InterPro" id="IPR018968">
    <property type="entry name" value="Phasin"/>
</dbReference>
<reference evidence="4" key="1">
    <citation type="journal article" date="2019" name="Int. J. Syst. Evol. Microbiol.">
        <title>The Global Catalogue of Microorganisms (GCM) 10K type strain sequencing project: providing services to taxonomists for standard genome sequencing and annotation.</title>
        <authorList>
            <consortium name="The Broad Institute Genomics Platform"/>
            <consortium name="The Broad Institute Genome Sequencing Center for Infectious Disease"/>
            <person name="Wu L."/>
            <person name="Ma J."/>
        </authorList>
    </citation>
    <scope>NUCLEOTIDE SEQUENCE [LARGE SCALE GENOMIC DNA]</scope>
    <source>
        <strain evidence="4">JCM 3369</strain>
    </source>
</reference>
<evidence type="ECO:0000313" key="4">
    <source>
        <dbReference type="Proteomes" id="UP001597327"/>
    </source>
</evidence>
<organism evidence="3 4">
    <name type="scientific">Roseibium aestuarii</name>
    <dbReference type="NCBI Taxonomy" id="2600299"/>
    <lineage>
        <taxon>Bacteria</taxon>
        <taxon>Pseudomonadati</taxon>
        <taxon>Pseudomonadota</taxon>
        <taxon>Alphaproteobacteria</taxon>
        <taxon>Hyphomicrobiales</taxon>
        <taxon>Stappiaceae</taxon>
        <taxon>Roseibium</taxon>
    </lineage>
</organism>
<dbReference type="Pfam" id="PF09361">
    <property type="entry name" value="Phasin_2"/>
    <property type="match status" value="1"/>
</dbReference>
<feature type="compositionally biased region" description="Low complexity" evidence="1">
    <location>
        <begin position="121"/>
        <end position="133"/>
    </location>
</feature>
<evidence type="ECO:0000259" key="2">
    <source>
        <dbReference type="Pfam" id="PF09361"/>
    </source>
</evidence>
<dbReference type="EMBL" id="JBHUFA010000003">
    <property type="protein sequence ID" value="MFD1695903.1"/>
    <property type="molecule type" value="Genomic_DNA"/>
</dbReference>
<protein>
    <submittedName>
        <fullName evidence="3">Phasin family protein</fullName>
    </submittedName>
</protein>
<evidence type="ECO:0000313" key="3">
    <source>
        <dbReference type="EMBL" id="MFD1695903.1"/>
    </source>
</evidence>
<feature type="region of interest" description="Disordered" evidence="1">
    <location>
        <begin position="120"/>
        <end position="139"/>
    </location>
</feature>
<gene>
    <name evidence="3" type="ORF">ACFSC7_10285</name>
</gene>
<evidence type="ECO:0000256" key="1">
    <source>
        <dbReference type="SAM" id="MobiDB-lite"/>
    </source>
</evidence>
<dbReference type="RefSeq" id="WP_188318948.1">
    <property type="nucleotide sequence ID" value="NZ_JBHUFA010000003.1"/>
</dbReference>